<name>A0ABY9MFV0_9BACL</name>
<dbReference type="SUPFAM" id="SSF89260">
    <property type="entry name" value="Collagen-binding domain"/>
    <property type="match status" value="3"/>
</dbReference>
<proteinExistence type="predicted"/>
<reference evidence="2 3" key="1">
    <citation type="submission" date="2023-08" db="EMBL/GenBank/DDBJ databases">
        <title>Genome sequencing of the thermostable Gram positive bacteria Geobacillus proteiniphilus strain T-6.</title>
        <authorList>
            <person name="Shulami S."/>
            <person name="Shoham Y."/>
        </authorList>
    </citation>
    <scope>NUCLEOTIDE SEQUENCE [LARGE SCALE GENOMIC DNA]</scope>
    <source>
        <strain evidence="2 3">T-6</strain>
    </source>
</reference>
<protein>
    <recommendedName>
        <fullName evidence="4">Peptidase C-terminal archaeal/bacterial domain-containing protein</fullName>
    </recommendedName>
</protein>
<accession>A0ABY9MFV0</accession>
<feature type="signal peptide" evidence="1">
    <location>
        <begin position="1"/>
        <end position="21"/>
    </location>
</feature>
<evidence type="ECO:0000313" key="2">
    <source>
        <dbReference type="EMBL" id="WMJ16514.1"/>
    </source>
</evidence>
<evidence type="ECO:0008006" key="4">
    <source>
        <dbReference type="Google" id="ProtNLM"/>
    </source>
</evidence>
<dbReference type="RefSeq" id="WP_307898667.1">
    <property type="nucleotide sequence ID" value="NZ_CP133076.1"/>
</dbReference>
<sequence length="474" mass="53547">MKKWISGVMTASLLFSSAIFAVPSVAHGEGYETEDNGNMANATPITVNDTYRGILRDDRDVDYYKFSLNQPGLVTFSLPNKSQSGGRIKISIIDKNGNTQADLVNNPTSAYDMVENSVGLAAGDYFVKVKTYDYYVKNEPYSFTLSFKPGNTYEQEPNENLAEATLVNVNNVIEGVIESDSDDDYYKIILPKPGKLTFTMPNEGTNKKISILTKNHGELAYFYTDNKSAYEAFTASVGLPAGEFYIKVEGNDYSPYQVELTFKEGDNYEKEFNDSLRTADPIKLNSEIEGFVKNEYDKDYYKITLPQPTKVKVLLSNTGYSKYVSIYDKDNNKLTSFSTDPSTDYDGYYTEIGLNKGEYYIKVSGNYYIFNDQYTLTITAPKPSVWWGKVKLVKGQIGKVTVLKDTYLWKMDAKGKLTSVRKLKKGEELRVYSYKNGLYGVGGGYYVKKDAAVKYETPSKTKLKQLEEINKYYN</sequence>
<dbReference type="EMBL" id="CP133076">
    <property type="protein sequence ID" value="WMJ16514.1"/>
    <property type="molecule type" value="Genomic_DNA"/>
</dbReference>
<keyword evidence="3" id="KW-1185">Reference proteome</keyword>
<organism evidence="2 3">
    <name type="scientific">Geobacillus proteiniphilus</name>
    <dbReference type="NCBI Taxonomy" id="860353"/>
    <lineage>
        <taxon>Bacteria</taxon>
        <taxon>Bacillati</taxon>
        <taxon>Bacillota</taxon>
        <taxon>Bacilli</taxon>
        <taxon>Bacillales</taxon>
        <taxon>Anoxybacillaceae</taxon>
        <taxon>Geobacillus</taxon>
    </lineage>
</organism>
<dbReference type="Gene3D" id="2.60.120.380">
    <property type="match status" value="3"/>
</dbReference>
<evidence type="ECO:0000256" key="1">
    <source>
        <dbReference type="SAM" id="SignalP"/>
    </source>
</evidence>
<gene>
    <name evidence="2" type="ORF">RA955_18240</name>
</gene>
<feature type="chain" id="PRO_5046448566" description="Peptidase C-terminal archaeal/bacterial domain-containing protein" evidence="1">
    <location>
        <begin position="22"/>
        <end position="474"/>
    </location>
</feature>
<keyword evidence="1" id="KW-0732">Signal</keyword>
<evidence type="ECO:0000313" key="3">
    <source>
        <dbReference type="Proteomes" id="UP001223761"/>
    </source>
</evidence>
<dbReference type="Proteomes" id="UP001223761">
    <property type="component" value="Chromosome"/>
</dbReference>